<dbReference type="PROSITE" id="PS00116">
    <property type="entry name" value="DNA_POLYMERASE_B"/>
    <property type="match status" value="1"/>
</dbReference>
<evidence type="ECO:0000256" key="2">
    <source>
        <dbReference type="ARBA" id="ARBA00004147"/>
    </source>
</evidence>
<keyword evidence="7 13" id="KW-0235">DNA replication</keyword>
<keyword evidence="10 13" id="KW-0238">DNA-binding</keyword>
<accession>A0A0M4MFN0</accession>
<dbReference type="InterPro" id="IPR043502">
    <property type="entry name" value="DNA/RNA_pol_sf"/>
</dbReference>
<comment type="subcellular location">
    <subcellularLocation>
        <location evidence="2 13">Host nucleus</location>
    </subcellularLocation>
</comment>
<dbReference type="SUPFAM" id="SSF56672">
    <property type="entry name" value="DNA/RNA polymerases"/>
    <property type="match status" value="1"/>
</dbReference>
<evidence type="ECO:0000256" key="16">
    <source>
        <dbReference type="SAM" id="MobiDB-lite"/>
    </source>
</evidence>
<organism evidence="18 19">
    <name type="scientific">Simian adenovirus 16</name>
    <dbReference type="NCBI Taxonomy" id="1715778"/>
    <lineage>
        <taxon>Viruses</taxon>
        <taxon>Varidnaviria</taxon>
        <taxon>Bamfordvirae</taxon>
        <taxon>Preplasmiviricota</taxon>
        <taxon>Polisuviricotina</taxon>
        <taxon>Pharingeaviricetes</taxon>
        <taxon>Rowavirales</taxon>
        <taxon>Adenoviridae</taxon>
        <taxon>Mastadenovirus</taxon>
        <taxon>Mastadenovirus alienum</taxon>
        <taxon>Simian mastadenovirus E</taxon>
    </lineage>
</organism>
<keyword evidence="8 13" id="KW-0239">DNA-directed DNA polymerase</keyword>
<dbReference type="HAMAP" id="MF_04055">
    <property type="entry name" value="ADV_DPOL"/>
    <property type="match status" value="1"/>
</dbReference>
<evidence type="ECO:0000256" key="15">
    <source>
        <dbReference type="RuleBase" id="RU000442"/>
    </source>
</evidence>
<dbReference type="Proteomes" id="UP000161385">
    <property type="component" value="Segment"/>
</dbReference>
<evidence type="ECO:0000256" key="5">
    <source>
        <dbReference type="ARBA" id="ARBA00022679"/>
    </source>
</evidence>
<dbReference type="PRINTS" id="PR00106">
    <property type="entry name" value="DNAPOLB"/>
</dbReference>
<dbReference type="PIRSF" id="PIRSF000788">
    <property type="entry name" value="DPol_ADV"/>
    <property type="match status" value="1"/>
</dbReference>
<comment type="subunit">
    <text evidence="11 13">Heterodimer with the terminal protein; this heterodimer binds to bp 9 to 18 of the genome. Forms a complex with viral pTP, DBP and hosts NFIA and POU2F1/OCT1 for initiation of replication.</text>
</comment>
<comment type="function">
    <text evidence="1 13">Eukaryotic-type DNA polymerase involved in viral genomic replication. DNA synthesis is protein primed, and acts in a strand displacement replication. Assembles in complex with viral pTP, DBP, host NFIA and host POU2F1/OCT1 on viral origin of replication. The polymerase covalently transfers dCMP onto pTP, thereby initiating complementary strand synthesis.</text>
</comment>
<keyword evidence="19" id="KW-1185">Reference proteome</keyword>
<evidence type="ECO:0000256" key="11">
    <source>
        <dbReference type="ARBA" id="ARBA00046822"/>
    </source>
</evidence>
<evidence type="ECO:0000256" key="13">
    <source>
        <dbReference type="HAMAP-Rule" id="MF_04055"/>
    </source>
</evidence>
<reference evidence="18 19" key="1">
    <citation type="journal article" date="2015" name="Arch. Virol.">
        <title>Taxonomy proposal for Old World monkey adenoviruses: characterisation of several non-human, non-ape primate adenovirus lineages.</title>
        <authorList>
            <person name="Panto L."/>
            <person name="Podgorski I.I."/>
            <person name="Janoska M."/>
            <person name="Marko O."/>
            <person name="Harrach B."/>
        </authorList>
    </citation>
    <scope>NUCLEOTIDE SEQUENCE [LARGE SCALE GENOMIC DNA]</scope>
    <source>
        <strain evidence="18">C-8</strain>
    </source>
</reference>
<sequence>MALVQAHGARGVHPEKADPGPQPARRRVRQRSARQAPAPARAPRRCAAAADAPGPGAPATAGGPSAPTLLSQQRGRRHRGTLVAPQGHGLYQALDSSANQPVEIKFYLHLSAALTRLFEVNLRPWPADLAPRELDALTPAQLGPLVRRLRPSLAEVWTRVSPGLVTPQVIFQDASQPPQQTAPQHPQGAPEPEPPHLGFPLRFLVRGNKVHLVQDVESVKRCEYCARFYKHRHECTARRRDFYFHHVNAQSSAWWQEISFFPIGSHPRTERLFVTYDVETYTWMGSFGKQLVPFMLVMHLDGTDPHLVEGACALARELRWSVWEAHPATFYCLTPEKMEVGRQFRRFRDRLQLRLAEELWLSFMQANPQLADWALAECGVSNPRDLTYEELKKAPKLKGAPRFMELYIVGHNINGFDEIVLAAQVIDHRAQVPGPFRLTRNFMPRAGKILFNDVTFALPNPHYRKREDFRLWEQGGCDDSDFKHQYLKVMVRDTFALTHTSLRKAAQAYALPVEKGCCPYQAVNEFYMLGAYRADARGFPLPEYWKDREEYLLNREIWEKKGEAKYDLIRETLDYCALDVLVTAELAKKLQASYAEFVREAVGLPQAHFNVFQRPTISSNSHAIFRQILYRAERPRRTNLGPDMLAPSHEMYDYVRASIRGGRCYPTYIGVLEEPLYVYDICGMYASALTHPMPWGPPLNPYERALAARDWQLALDDMRTPVDYFDRRLLPGIFTIDADPPDENRLDVLPPFCSRKGGRLCWTNERLRGEVATSVDLATLHNRGWRVRLLPDERTTVFPAWRCLAREYVQLNIAAKEKADRDKNQTLRSIAKLLSNALYGSFATKLDNKKIVFADQMDPALLKSIASGQVYIKSSSFVETDTLSADVMPAFERLYSPDQLAIVHSDAEESDEDPGTAPFYSPPPPEASHVTYTYKPITFLDAEEGDLCLHTVEKVDPLVDNDRYPSHVASFVLAWTRAFVSEWSEFLYLEDRGTPLELRPLKSVYGDTDSLFVTEAGHRLMETRGEKRIKKHGGRLVFDPEHPELTWLVECETVCASCGADAYSPQSVFLVPKLYALKCLVCPRCGHVSKGKLRAKGHAADGLSYELMLKCYLADLQGEENARFSTSRLSLKRTLASAQPGAHPFTVTETTLTRTLRPWKDRTLAPLDAHRLVPYSESRPNPRNQETCWIEMP</sequence>
<proteinExistence type="inferred from homology"/>
<evidence type="ECO:0000313" key="19">
    <source>
        <dbReference type="Proteomes" id="UP000161385"/>
    </source>
</evidence>
<keyword evidence="6 13" id="KW-0548">Nucleotidyltransferase</keyword>
<dbReference type="GO" id="GO:0000166">
    <property type="term" value="F:nucleotide binding"/>
    <property type="evidence" value="ECO:0007669"/>
    <property type="project" value="UniProtKB-UniRule"/>
</dbReference>
<evidence type="ECO:0000256" key="7">
    <source>
        <dbReference type="ARBA" id="ARBA00022705"/>
    </source>
</evidence>
<dbReference type="SUPFAM" id="SSF53098">
    <property type="entry name" value="Ribonuclease H-like"/>
    <property type="match status" value="1"/>
</dbReference>
<evidence type="ECO:0000256" key="4">
    <source>
        <dbReference type="ARBA" id="ARBA00022562"/>
    </source>
</evidence>
<dbReference type="GO" id="GO:0039693">
    <property type="term" value="P:viral DNA genome replication"/>
    <property type="evidence" value="ECO:0007669"/>
    <property type="project" value="UniProtKB-UniRule"/>
</dbReference>
<dbReference type="RefSeq" id="YP_009174145.1">
    <property type="nucleotide sequence ID" value="NC_028105.1"/>
</dbReference>
<feature type="compositionally biased region" description="Low complexity" evidence="16">
    <location>
        <begin position="33"/>
        <end position="67"/>
    </location>
</feature>
<dbReference type="GO" id="GO:0042025">
    <property type="term" value="C:host cell nucleus"/>
    <property type="evidence" value="ECO:0007669"/>
    <property type="project" value="UniProtKB-SubCell"/>
</dbReference>
<comment type="similarity">
    <text evidence="3 13 14 15">Belongs to the DNA polymerase type-B family.</text>
</comment>
<dbReference type="EMBL" id="KP329564">
    <property type="protein sequence ID" value="ALE30388.1"/>
    <property type="molecule type" value="Genomic_DNA"/>
</dbReference>
<evidence type="ECO:0000256" key="1">
    <source>
        <dbReference type="ARBA" id="ARBA00003123"/>
    </source>
</evidence>
<evidence type="ECO:0000256" key="10">
    <source>
        <dbReference type="ARBA" id="ARBA00023125"/>
    </source>
</evidence>
<evidence type="ECO:0000256" key="12">
    <source>
        <dbReference type="ARBA" id="ARBA00049244"/>
    </source>
</evidence>
<dbReference type="GO" id="GO:0003677">
    <property type="term" value="F:DNA binding"/>
    <property type="evidence" value="ECO:0007669"/>
    <property type="project" value="UniProtKB-UniRule"/>
</dbReference>
<dbReference type="InterPro" id="IPR004868">
    <property type="entry name" value="DNA-dir_DNA_pol_B_mt/vir"/>
</dbReference>
<evidence type="ECO:0000256" key="8">
    <source>
        <dbReference type="ARBA" id="ARBA00022932"/>
    </source>
</evidence>
<dbReference type="InterPro" id="IPR014382">
    <property type="entry name" value="DNA-dir_DNA_pol_B_adenovir"/>
</dbReference>
<evidence type="ECO:0000256" key="14">
    <source>
        <dbReference type="PIRNR" id="PIRNR000788"/>
    </source>
</evidence>
<dbReference type="GO" id="GO:0006261">
    <property type="term" value="P:DNA-templated DNA replication"/>
    <property type="evidence" value="ECO:0007669"/>
    <property type="project" value="UniProtKB-UniRule"/>
</dbReference>
<dbReference type="InterPro" id="IPR017964">
    <property type="entry name" value="DNA-dir_DNA_pol_B_CS"/>
</dbReference>
<dbReference type="KEGG" id="vg:26100665"/>
<dbReference type="InterPro" id="IPR012337">
    <property type="entry name" value="RNaseH-like_sf"/>
</dbReference>
<keyword evidence="9 13" id="KW-1194">Viral DNA replication</keyword>
<name>A0A0M4MFN0_9ADEN</name>
<comment type="miscellaneous">
    <text evidence="13">This DNA polymerase requires a protein as a primer.</text>
</comment>
<evidence type="ECO:0000256" key="9">
    <source>
        <dbReference type="ARBA" id="ARBA00023109"/>
    </source>
</evidence>
<dbReference type="EC" id="2.7.7.7" evidence="13 14"/>
<gene>
    <name evidence="13" type="primary">POL</name>
</gene>
<feature type="region of interest" description="Disordered" evidence="16">
    <location>
        <begin position="905"/>
        <end position="925"/>
    </location>
</feature>
<comment type="catalytic activity">
    <reaction evidence="12 13 14 15">
        <text>DNA(n) + a 2'-deoxyribonucleoside 5'-triphosphate = DNA(n+1) + diphosphate</text>
        <dbReference type="Rhea" id="RHEA:22508"/>
        <dbReference type="Rhea" id="RHEA-COMP:17339"/>
        <dbReference type="Rhea" id="RHEA-COMP:17340"/>
        <dbReference type="ChEBI" id="CHEBI:33019"/>
        <dbReference type="ChEBI" id="CHEBI:61560"/>
        <dbReference type="ChEBI" id="CHEBI:173112"/>
        <dbReference type="EC" id="2.7.7.7"/>
    </reaction>
</comment>
<dbReference type="InterPro" id="IPR006172">
    <property type="entry name" value="DNA-dir_DNA_pol_B"/>
</dbReference>
<evidence type="ECO:0000313" key="18">
    <source>
        <dbReference type="EMBL" id="ALE30388.1"/>
    </source>
</evidence>
<dbReference type="Pfam" id="PF03175">
    <property type="entry name" value="DNA_pol_B_2"/>
    <property type="match status" value="1"/>
</dbReference>
<feature type="domain" description="DNA-directed DNA polymerase family B mitochondria/virus" evidence="17">
    <location>
        <begin position="439"/>
        <end position="921"/>
    </location>
</feature>
<evidence type="ECO:0000259" key="17">
    <source>
        <dbReference type="Pfam" id="PF03175"/>
    </source>
</evidence>
<keyword evidence="4 13" id="KW-1048">Host nucleus</keyword>
<protein>
    <recommendedName>
        <fullName evidence="13 14">DNA polymerase</fullName>
        <ecNumber evidence="13 14">2.7.7.7</ecNumber>
    </recommendedName>
</protein>
<dbReference type="OrthoDB" id="529at10239"/>
<evidence type="ECO:0000256" key="3">
    <source>
        <dbReference type="ARBA" id="ARBA00005755"/>
    </source>
</evidence>
<evidence type="ECO:0000256" key="6">
    <source>
        <dbReference type="ARBA" id="ARBA00022695"/>
    </source>
</evidence>
<dbReference type="SMART" id="SM00486">
    <property type="entry name" value="POLBc"/>
    <property type="match status" value="1"/>
</dbReference>
<keyword evidence="5 13" id="KW-0808">Transferase</keyword>
<feature type="region of interest" description="Disordered" evidence="16">
    <location>
        <begin position="1"/>
        <end position="77"/>
    </location>
</feature>
<dbReference type="GO" id="GO:0003887">
    <property type="term" value="F:DNA-directed DNA polymerase activity"/>
    <property type="evidence" value="ECO:0007669"/>
    <property type="project" value="UniProtKB-UniRule"/>
</dbReference>
<dbReference type="GO" id="GO:0008408">
    <property type="term" value="F:3'-5' exonuclease activity"/>
    <property type="evidence" value="ECO:0007669"/>
    <property type="project" value="UniProtKB-UniRule"/>
</dbReference>